<sequence>MGLRRSLDDYKQNEDATDVFPGERRTQQGRFSGSDQRLVHVSPAGSLRDYSYPLSGFSGIVSSRFGVRVGDAVEWFDALDTGSQTYRAGRSLVETTHRLDGFDVIQRDVTDGLAHTTTFELGDGAPEDAELAGFVEISPEGRDGRVGQLIHDEAVEVYHNREHDYLGTSTEFVECTPQVLERFDEILAAESRSFPEFGASEEYEESRLTGGVGVRVAFEDGETSLVTLLSDIETQSRSDALSAVATRTRRTNSDSAALLATARQAGQYPTVTDRLVATDLSVLELLSAPTGARIAGPDFDPYYQYSGGYGYTWFRDDGEVSTFLLEADESLGFDAAEIHRQSAEFYLRTQLPDGRWPHRVWPMNGRLAPGWANGHIEGTETQYQADQTASVLVFLAEYLSAYRQSLRNVTVEAIENALQSGVDGLDSSLEDDGFPTVCENAWENTNGRFTHTAAKFVQAYSTIAAITCDAATRERAATRATQVFDALDMAWAADEGIYALRLDDGDGNLDDRVDSTTFSLVDAYLAYRAIEDIGETRLRRLERHLHTAFSRLWKETDDISGLTRFEGDTWRQRGQGSEKVWTVSTGWGAYAAEKSIRLFSSTDEYDSEKWADQLFDQIDLDGSLCLPSGYLPEQFFDTGAPDSATPLGWSHAIRLATHASRVTRGARTE</sequence>
<feature type="domain" description="GH15-like" evidence="2">
    <location>
        <begin position="287"/>
        <end position="656"/>
    </location>
</feature>
<dbReference type="PANTHER" id="PTHR31616:SF0">
    <property type="entry name" value="GLUCAN 1,4-ALPHA-GLUCOSIDASE"/>
    <property type="match status" value="1"/>
</dbReference>
<dbReference type="InterPro" id="IPR012341">
    <property type="entry name" value="6hp_glycosidase-like_sf"/>
</dbReference>
<evidence type="ECO:0000256" key="1">
    <source>
        <dbReference type="ARBA" id="ARBA00006188"/>
    </source>
</evidence>
<dbReference type="RefSeq" id="WP_193310969.1">
    <property type="nucleotide sequence ID" value="NZ_CABLRR010000004.1"/>
</dbReference>
<dbReference type="InterPro" id="IPR011613">
    <property type="entry name" value="GH15-like"/>
</dbReference>
<dbReference type="InterPro" id="IPR058310">
    <property type="entry name" value="DUF7997"/>
</dbReference>
<evidence type="ECO:0000259" key="2">
    <source>
        <dbReference type="Pfam" id="PF00723"/>
    </source>
</evidence>
<dbReference type="GO" id="GO:0005975">
    <property type="term" value="P:carbohydrate metabolic process"/>
    <property type="evidence" value="ECO:0007669"/>
    <property type="project" value="InterPro"/>
</dbReference>
<evidence type="ECO:0000313" key="4">
    <source>
        <dbReference type="EMBL" id="CQR52597.1"/>
    </source>
</evidence>
<dbReference type="SUPFAM" id="SSF48208">
    <property type="entry name" value="Six-hairpin glycosidases"/>
    <property type="match status" value="1"/>
</dbReference>
<dbReference type="PANTHER" id="PTHR31616">
    <property type="entry name" value="TREHALASE"/>
    <property type="match status" value="1"/>
</dbReference>
<keyword evidence="5" id="KW-1185">Reference proteome</keyword>
<dbReference type="Proteomes" id="UP000198902">
    <property type="component" value="Unassembled WGS sequence"/>
</dbReference>
<dbReference type="EMBL" id="CSTE01000004">
    <property type="protein sequence ID" value="CQR52597.1"/>
    <property type="molecule type" value="Genomic_DNA"/>
</dbReference>
<gene>
    <name evidence="4" type="ORF">BN996_03218</name>
</gene>
<reference evidence="5" key="1">
    <citation type="submission" date="2015-03" db="EMBL/GenBank/DDBJ databases">
        <authorList>
            <person name="Urmite Genomes"/>
        </authorList>
    </citation>
    <scope>NUCLEOTIDE SEQUENCE [LARGE SCALE GENOMIC DNA]</scope>
    <source>
        <strain evidence="5">Arc-Hr</strain>
    </source>
</reference>
<dbReference type="Gene3D" id="1.50.10.10">
    <property type="match status" value="1"/>
</dbReference>
<dbReference type="Pfam" id="PF00723">
    <property type="entry name" value="Glyco_hydro_15"/>
    <property type="match status" value="1"/>
</dbReference>
<evidence type="ECO:0000259" key="3">
    <source>
        <dbReference type="Pfam" id="PF25978"/>
    </source>
</evidence>
<name>A0A0D6JV23_9EURY</name>
<comment type="similarity">
    <text evidence="1">Belongs to the glycosyl hydrolase 15 family.</text>
</comment>
<dbReference type="InterPro" id="IPR008928">
    <property type="entry name" value="6-hairpin_glycosidase_sf"/>
</dbReference>
<organism evidence="4 5">
    <name type="scientific">Haloferax massiliensis</name>
    <dbReference type="NCBI Taxonomy" id="1476858"/>
    <lineage>
        <taxon>Archaea</taxon>
        <taxon>Methanobacteriati</taxon>
        <taxon>Methanobacteriota</taxon>
        <taxon>Stenosarchaea group</taxon>
        <taxon>Halobacteria</taxon>
        <taxon>Halobacteriales</taxon>
        <taxon>Haloferacaceae</taxon>
        <taxon>Haloferax</taxon>
    </lineage>
</organism>
<dbReference type="OrthoDB" id="18576at2157"/>
<dbReference type="AlphaFoldDB" id="A0A0D6JV23"/>
<evidence type="ECO:0008006" key="6">
    <source>
        <dbReference type="Google" id="ProtNLM"/>
    </source>
</evidence>
<dbReference type="Pfam" id="PF25978">
    <property type="entry name" value="DUF7997"/>
    <property type="match status" value="1"/>
</dbReference>
<protein>
    <recommendedName>
        <fullName evidence="6">Glucoamylase</fullName>
    </recommendedName>
</protein>
<evidence type="ECO:0000313" key="5">
    <source>
        <dbReference type="Proteomes" id="UP000198902"/>
    </source>
</evidence>
<feature type="domain" description="DUF7997" evidence="3">
    <location>
        <begin position="1"/>
        <end position="240"/>
    </location>
</feature>
<proteinExistence type="inferred from homology"/>
<accession>A0A0D6JV23</accession>
<dbReference type="GO" id="GO:0004553">
    <property type="term" value="F:hydrolase activity, hydrolyzing O-glycosyl compounds"/>
    <property type="evidence" value="ECO:0007669"/>
    <property type="project" value="UniProtKB-ARBA"/>
</dbReference>